<dbReference type="InterPro" id="IPR015943">
    <property type="entry name" value="WD40/YVTN_repeat-like_dom_sf"/>
</dbReference>
<evidence type="ECO:0000256" key="5">
    <source>
        <dbReference type="ARBA" id="ARBA00023163"/>
    </source>
</evidence>
<accession>A0A1X0Q9F4</accession>
<dbReference type="EMBL" id="LVKB01000100">
    <property type="protein sequence ID" value="ORD96323.1"/>
    <property type="molecule type" value="Genomic_DNA"/>
</dbReference>
<evidence type="ECO:0000256" key="4">
    <source>
        <dbReference type="ARBA" id="ARBA00023015"/>
    </source>
</evidence>
<name>A0A1X0Q9F4_9MICR</name>
<dbReference type="PANTHER" id="PTHR10253">
    <property type="entry name" value="POLYCOMB PROTEIN"/>
    <property type="match status" value="1"/>
</dbReference>
<sequence>MNEEIVLKDVKLSMIKVHPKLKLCVAVGNRSIRIFDFVFNTLTKYIDSDKQETYTCCDFLEGFDRFEKVYFLCLGGESGLIKIINLQNGRLYAYFRGHTGSIRDIKTFDNYIISCSDDSSIRVWDIKENKCAVVMGGILGHRDRICSVDVNKKKTKLLSGGHDFTFREWDLKDALIKYNTTKQQQFLFQPLKSYEGIHKSIITKVAYYGDIMITLSNDIINMTYGETNNFDLNINRERKFFYNDFFFLGNINMYEICSTFKIIDNILIGLGKTDSMFLFNLLDISEKNNVPYIIRLKGNEPLDFDICQDDLFVLFANRIYRVKHDLTRYCD</sequence>
<dbReference type="OrthoDB" id="1367865at2759"/>
<gene>
    <name evidence="7" type="primary">EED</name>
    <name evidence="7" type="ORF">HERIO_1729</name>
</gene>
<evidence type="ECO:0000256" key="6">
    <source>
        <dbReference type="PROSITE-ProRule" id="PRU00221"/>
    </source>
</evidence>
<keyword evidence="5" id="KW-0804">Transcription</keyword>
<dbReference type="Proteomes" id="UP000192356">
    <property type="component" value="Unassembled WGS sequence"/>
</dbReference>
<evidence type="ECO:0000256" key="3">
    <source>
        <dbReference type="ARBA" id="ARBA00022737"/>
    </source>
</evidence>
<comment type="caution">
    <text evidence="7">The sequence shown here is derived from an EMBL/GenBank/DDBJ whole genome shotgun (WGS) entry which is preliminary data.</text>
</comment>
<protein>
    <submittedName>
        <fullName evidence="7">EED</fullName>
    </submittedName>
</protein>
<keyword evidence="3" id="KW-0677">Repeat</keyword>
<dbReference type="PROSITE" id="PS50082">
    <property type="entry name" value="WD_REPEATS_2"/>
    <property type="match status" value="2"/>
</dbReference>
<dbReference type="InterPro" id="IPR001680">
    <property type="entry name" value="WD40_rpt"/>
</dbReference>
<keyword evidence="8" id="KW-1185">Reference proteome</keyword>
<evidence type="ECO:0000313" key="7">
    <source>
        <dbReference type="EMBL" id="ORD96323.1"/>
    </source>
</evidence>
<dbReference type="InterPro" id="IPR019775">
    <property type="entry name" value="WD40_repeat_CS"/>
</dbReference>
<feature type="repeat" description="WD" evidence="6">
    <location>
        <begin position="95"/>
        <end position="134"/>
    </location>
</feature>
<evidence type="ECO:0000256" key="1">
    <source>
        <dbReference type="ARBA" id="ARBA00008075"/>
    </source>
</evidence>
<comment type="similarity">
    <text evidence="1">Belongs to the WD repeat ESC family.</text>
</comment>
<evidence type="ECO:0000313" key="8">
    <source>
        <dbReference type="Proteomes" id="UP000192356"/>
    </source>
</evidence>
<feature type="repeat" description="WD" evidence="6">
    <location>
        <begin position="138"/>
        <end position="172"/>
    </location>
</feature>
<dbReference type="VEuPathDB" id="MicrosporidiaDB:HERIO_1729"/>
<dbReference type="PROSITE" id="PS50294">
    <property type="entry name" value="WD_REPEATS_REGION"/>
    <property type="match status" value="2"/>
</dbReference>
<dbReference type="Gene3D" id="2.130.10.10">
    <property type="entry name" value="YVTN repeat-like/Quinoprotein amine dehydrogenase"/>
    <property type="match status" value="1"/>
</dbReference>
<proteinExistence type="inferred from homology"/>
<dbReference type="PROSITE" id="PS00678">
    <property type="entry name" value="WD_REPEATS_1"/>
    <property type="match status" value="1"/>
</dbReference>
<keyword evidence="2 6" id="KW-0853">WD repeat</keyword>
<dbReference type="AlphaFoldDB" id="A0A1X0Q9F4"/>
<keyword evidence="4" id="KW-0805">Transcription regulation</keyword>
<evidence type="ECO:0000256" key="2">
    <source>
        <dbReference type="ARBA" id="ARBA00022574"/>
    </source>
</evidence>
<reference evidence="7 8" key="1">
    <citation type="journal article" date="2017" name="Environ. Microbiol.">
        <title>Decay of the glycolytic pathway and adaptation to intranuclear parasitism within Enterocytozoonidae microsporidia.</title>
        <authorList>
            <person name="Wiredu Boakye D."/>
            <person name="Jaroenlak P."/>
            <person name="Prachumwat A."/>
            <person name="Williams T.A."/>
            <person name="Bateman K.S."/>
            <person name="Itsathitphaisarn O."/>
            <person name="Sritunyalucksana K."/>
            <person name="Paszkiewicz K.H."/>
            <person name="Moore K.A."/>
            <person name="Stentiford G.D."/>
            <person name="Williams B.A."/>
        </authorList>
    </citation>
    <scope>NUCLEOTIDE SEQUENCE [LARGE SCALE GENOMIC DNA]</scope>
    <source>
        <strain evidence="7 8">GB1</strain>
    </source>
</reference>
<dbReference type="InterPro" id="IPR036322">
    <property type="entry name" value="WD40_repeat_dom_sf"/>
</dbReference>
<dbReference type="VEuPathDB" id="MicrosporidiaDB:A0H76_586"/>
<dbReference type="SMART" id="SM00320">
    <property type="entry name" value="WD40"/>
    <property type="match status" value="2"/>
</dbReference>
<organism evidence="7 8">
    <name type="scientific">Hepatospora eriocheir</name>
    <dbReference type="NCBI Taxonomy" id="1081669"/>
    <lineage>
        <taxon>Eukaryota</taxon>
        <taxon>Fungi</taxon>
        <taxon>Fungi incertae sedis</taxon>
        <taxon>Microsporidia</taxon>
        <taxon>Hepatosporidae</taxon>
        <taxon>Hepatospora</taxon>
    </lineage>
</organism>
<dbReference type="InterPro" id="IPR051243">
    <property type="entry name" value="PcG_WD-repeat"/>
</dbReference>
<dbReference type="SUPFAM" id="SSF50978">
    <property type="entry name" value="WD40 repeat-like"/>
    <property type="match status" value="1"/>
</dbReference>
<dbReference type="Pfam" id="PF00400">
    <property type="entry name" value="WD40"/>
    <property type="match status" value="2"/>
</dbReference>